<dbReference type="CTD" id="20248131"/>
<evidence type="ECO:0000256" key="4">
    <source>
        <dbReference type="ARBA" id="ARBA00035215"/>
    </source>
</evidence>
<proteinExistence type="inferred from homology"/>
<dbReference type="Gene3D" id="6.10.250.2270">
    <property type="match status" value="1"/>
</dbReference>
<dbReference type="SUPFAM" id="SSF50104">
    <property type="entry name" value="Translation proteins SH3-like domain"/>
    <property type="match status" value="1"/>
</dbReference>
<dbReference type="EMBL" id="KB203854">
    <property type="protein sequence ID" value="ESO82876.1"/>
    <property type="molecule type" value="Genomic_DNA"/>
</dbReference>
<dbReference type="GeneID" id="20248131"/>
<feature type="domain" description="Large ribosomal subunit protein eL14" evidence="7">
    <location>
        <begin position="54"/>
        <end position="126"/>
    </location>
</feature>
<evidence type="ECO:0000313" key="9">
    <source>
        <dbReference type="Proteomes" id="UP000030746"/>
    </source>
</evidence>
<dbReference type="Gene3D" id="2.30.30.30">
    <property type="match status" value="1"/>
</dbReference>
<gene>
    <name evidence="8" type="ORF">LOTGIDRAFT_229862</name>
</gene>
<dbReference type="GO" id="GO:0006412">
    <property type="term" value="P:translation"/>
    <property type="evidence" value="ECO:0007669"/>
    <property type="project" value="InterPro"/>
</dbReference>
<dbReference type="PANTHER" id="PTHR11127:SF2">
    <property type="entry name" value="LARGE RIBOSOMAL SUBUNIT PROTEIN EL14"/>
    <property type="match status" value="1"/>
</dbReference>
<dbReference type="GO" id="GO:0003735">
    <property type="term" value="F:structural constituent of ribosome"/>
    <property type="evidence" value="ECO:0007669"/>
    <property type="project" value="InterPro"/>
</dbReference>
<name>V3ZPT6_LOTGI</name>
<dbReference type="AlphaFoldDB" id="V3ZPT6"/>
<organism evidence="8 9">
    <name type="scientific">Lottia gigantea</name>
    <name type="common">Giant owl limpet</name>
    <dbReference type="NCBI Taxonomy" id="225164"/>
    <lineage>
        <taxon>Eukaryota</taxon>
        <taxon>Metazoa</taxon>
        <taxon>Spiralia</taxon>
        <taxon>Lophotrochozoa</taxon>
        <taxon>Mollusca</taxon>
        <taxon>Gastropoda</taxon>
        <taxon>Patellogastropoda</taxon>
        <taxon>Lottioidea</taxon>
        <taxon>Lottiidae</taxon>
        <taxon>Lottia</taxon>
    </lineage>
</organism>
<dbReference type="Pfam" id="PF01929">
    <property type="entry name" value="Ribosomal_L14e"/>
    <property type="match status" value="1"/>
</dbReference>
<dbReference type="GO" id="GO:0042273">
    <property type="term" value="P:ribosomal large subunit biogenesis"/>
    <property type="evidence" value="ECO:0007669"/>
    <property type="project" value="TreeGrafter"/>
</dbReference>
<sequence length="155" mass="17704">MVKLDTYKLYDRVVEVGRVVFIAYGPDRGKLAVIVDIIDQNRALIDGPASGVVRKEIGYKAINLTRFKLPIQKGICTKALKKVWAREKMEEKWAGTAWAKKLDSRQKREAMSDFDRFKVLKAKQARTRLINEEFNKLKASADSSKTSKKSKKAKK</sequence>
<dbReference type="InterPro" id="IPR039660">
    <property type="entry name" value="Ribosomal_eL14"/>
</dbReference>
<accession>V3ZPT6</accession>
<keyword evidence="3" id="KW-0687">Ribonucleoprotein</keyword>
<dbReference type="OMA" id="KLCFVVD"/>
<dbReference type="GO" id="GO:0003723">
    <property type="term" value="F:RNA binding"/>
    <property type="evidence" value="ECO:0007669"/>
    <property type="project" value="InterPro"/>
</dbReference>
<reference evidence="8 9" key="1">
    <citation type="journal article" date="2013" name="Nature">
        <title>Insights into bilaterian evolution from three spiralian genomes.</title>
        <authorList>
            <person name="Simakov O."/>
            <person name="Marletaz F."/>
            <person name="Cho S.J."/>
            <person name="Edsinger-Gonzales E."/>
            <person name="Havlak P."/>
            <person name="Hellsten U."/>
            <person name="Kuo D.H."/>
            <person name="Larsson T."/>
            <person name="Lv J."/>
            <person name="Arendt D."/>
            <person name="Savage R."/>
            <person name="Osoegawa K."/>
            <person name="de Jong P."/>
            <person name="Grimwood J."/>
            <person name="Chapman J.A."/>
            <person name="Shapiro H."/>
            <person name="Aerts A."/>
            <person name="Otillar R.P."/>
            <person name="Terry A.Y."/>
            <person name="Boore J.L."/>
            <person name="Grigoriev I.V."/>
            <person name="Lindberg D.R."/>
            <person name="Seaver E.C."/>
            <person name="Weisblat D.A."/>
            <person name="Putnam N.H."/>
            <person name="Rokhsar D.S."/>
        </authorList>
    </citation>
    <scope>NUCLEOTIDE SEQUENCE [LARGE SCALE GENOMIC DNA]</scope>
</reference>
<dbReference type="InterPro" id="IPR008991">
    <property type="entry name" value="Translation_prot_SH3-like_sf"/>
</dbReference>
<dbReference type="KEGG" id="lgi:LOTGIDRAFT_229862"/>
<evidence type="ECO:0000256" key="3">
    <source>
        <dbReference type="ARBA" id="ARBA00023274"/>
    </source>
</evidence>
<evidence type="ECO:0000313" key="8">
    <source>
        <dbReference type="EMBL" id="ESO82876.1"/>
    </source>
</evidence>
<dbReference type="Pfam" id="PF00467">
    <property type="entry name" value="KOW"/>
    <property type="match status" value="1"/>
</dbReference>
<dbReference type="InterPro" id="IPR002784">
    <property type="entry name" value="Ribosomal_eL14_dom"/>
</dbReference>
<dbReference type="STRING" id="225164.V3ZPT6"/>
<dbReference type="OrthoDB" id="1875589at2759"/>
<dbReference type="GO" id="GO:0022625">
    <property type="term" value="C:cytosolic large ribosomal subunit"/>
    <property type="evidence" value="ECO:0007669"/>
    <property type="project" value="TreeGrafter"/>
</dbReference>
<keyword evidence="2" id="KW-0689">Ribosomal protein</keyword>
<dbReference type="HOGENOM" id="CLU_082438_3_1_1"/>
<keyword evidence="9" id="KW-1185">Reference proteome</keyword>
<dbReference type="PANTHER" id="PTHR11127">
    <property type="entry name" value="60S RIBOSOMAL PROTEIN L14"/>
    <property type="match status" value="1"/>
</dbReference>
<comment type="similarity">
    <text evidence="1">Belongs to the eukaryotic ribosomal protein eL14 family.</text>
</comment>
<dbReference type="RefSeq" id="XP_009066666.1">
    <property type="nucleotide sequence ID" value="XM_009068418.1"/>
</dbReference>
<evidence type="ECO:0000256" key="1">
    <source>
        <dbReference type="ARBA" id="ARBA00006592"/>
    </source>
</evidence>
<dbReference type="InterPro" id="IPR014722">
    <property type="entry name" value="Rib_uL2_dom2"/>
</dbReference>
<dbReference type="CDD" id="cd23702">
    <property type="entry name" value="eL14"/>
    <property type="match status" value="1"/>
</dbReference>
<evidence type="ECO:0000259" key="6">
    <source>
        <dbReference type="Pfam" id="PF00467"/>
    </source>
</evidence>
<dbReference type="InterPro" id="IPR005824">
    <property type="entry name" value="KOW"/>
</dbReference>
<dbReference type="Proteomes" id="UP000030746">
    <property type="component" value="Unassembled WGS sequence"/>
</dbReference>
<feature type="domain" description="KOW" evidence="6">
    <location>
        <begin position="16"/>
        <end position="46"/>
    </location>
</feature>
<evidence type="ECO:0000256" key="2">
    <source>
        <dbReference type="ARBA" id="ARBA00022980"/>
    </source>
</evidence>
<evidence type="ECO:0000256" key="5">
    <source>
        <dbReference type="ARBA" id="ARBA00035318"/>
    </source>
</evidence>
<evidence type="ECO:0000259" key="7">
    <source>
        <dbReference type="Pfam" id="PF01929"/>
    </source>
</evidence>
<protein>
    <recommendedName>
        <fullName evidence="4">Large ribosomal subunit protein eL14</fullName>
    </recommendedName>
    <alternativeName>
        <fullName evidence="5">60S ribosomal protein L14</fullName>
    </alternativeName>
</protein>